<dbReference type="InterPro" id="IPR036052">
    <property type="entry name" value="TrpB-like_PALP_sf"/>
</dbReference>
<dbReference type="EMBL" id="BART01031546">
    <property type="protein sequence ID" value="GAH15524.1"/>
    <property type="molecule type" value="Genomic_DNA"/>
</dbReference>
<dbReference type="SUPFAM" id="SSF53686">
    <property type="entry name" value="Tryptophan synthase beta subunit-like PLP-dependent enzymes"/>
    <property type="match status" value="1"/>
</dbReference>
<evidence type="ECO:0000313" key="1">
    <source>
        <dbReference type="EMBL" id="GAH15524.1"/>
    </source>
</evidence>
<proteinExistence type="predicted"/>
<accession>X1EEG9</accession>
<sequence length="54" mass="5840">MNRWTSDLDAEVELVGVEAATDGEVLEATRLVMRKEGIIPALESAHALAGAFRE</sequence>
<comment type="caution">
    <text evidence="1">The sequence shown here is derived from an EMBL/GenBank/DDBJ whole genome shotgun (WGS) entry which is preliminary data.</text>
</comment>
<protein>
    <recommendedName>
        <fullName evidence="2">Tryptophan synthase beta chain-like PALP domain-containing protein</fullName>
    </recommendedName>
</protein>
<name>X1EEG9_9ZZZZ</name>
<dbReference type="AlphaFoldDB" id="X1EEG9"/>
<feature type="non-terminal residue" evidence="1">
    <location>
        <position position="54"/>
    </location>
</feature>
<reference evidence="1" key="1">
    <citation type="journal article" date="2014" name="Front. Microbiol.">
        <title>High frequency of phylogenetically diverse reductive dehalogenase-homologous genes in deep subseafloor sedimentary metagenomes.</title>
        <authorList>
            <person name="Kawai M."/>
            <person name="Futagami T."/>
            <person name="Toyoda A."/>
            <person name="Takaki Y."/>
            <person name="Nishi S."/>
            <person name="Hori S."/>
            <person name="Arai W."/>
            <person name="Tsubouchi T."/>
            <person name="Morono Y."/>
            <person name="Uchiyama I."/>
            <person name="Ito T."/>
            <person name="Fujiyama A."/>
            <person name="Inagaki F."/>
            <person name="Takami H."/>
        </authorList>
    </citation>
    <scope>NUCLEOTIDE SEQUENCE</scope>
    <source>
        <strain evidence="1">Expedition CK06-06</strain>
    </source>
</reference>
<evidence type="ECO:0008006" key="2">
    <source>
        <dbReference type="Google" id="ProtNLM"/>
    </source>
</evidence>
<organism evidence="1">
    <name type="scientific">marine sediment metagenome</name>
    <dbReference type="NCBI Taxonomy" id="412755"/>
    <lineage>
        <taxon>unclassified sequences</taxon>
        <taxon>metagenomes</taxon>
        <taxon>ecological metagenomes</taxon>
    </lineage>
</organism>
<gene>
    <name evidence="1" type="ORF">S01H4_54775</name>
</gene>
<dbReference type="Gene3D" id="3.40.50.1100">
    <property type="match status" value="1"/>
</dbReference>